<feature type="region of interest" description="Disordered" evidence="1">
    <location>
        <begin position="388"/>
        <end position="420"/>
    </location>
</feature>
<protein>
    <submittedName>
        <fullName evidence="2">Uncharacterized protein</fullName>
    </submittedName>
</protein>
<gene>
    <name evidence="2" type="ORF">TRIUR3_09672</name>
</gene>
<evidence type="ECO:0000313" key="2">
    <source>
        <dbReference type="EMBL" id="EMS59289.1"/>
    </source>
</evidence>
<organism evidence="2">
    <name type="scientific">Triticum urartu</name>
    <name type="common">Red wild einkorn</name>
    <name type="synonym">Crithodium urartu</name>
    <dbReference type="NCBI Taxonomy" id="4572"/>
    <lineage>
        <taxon>Eukaryota</taxon>
        <taxon>Viridiplantae</taxon>
        <taxon>Streptophyta</taxon>
        <taxon>Embryophyta</taxon>
        <taxon>Tracheophyta</taxon>
        <taxon>Spermatophyta</taxon>
        <taxon>Magnoliopsida</taxon>
        <taxon>Liliopsida</taxon>
        <taxon>Poales</taxon>
        <taxon>Poaceae</taxon>
        <taxon>BOP clade</taxon>
        <taxon>Pooideae</taxon>
        <taxon>Triticodae</taxon>
        <taxon>Triticeae</taxon>
        <taxon>Triticinae</taxon>
        <taxon>Triticum</taxon>
    </lineage>
</organism>
<dbReference type="AlphaFoldDB" id="M8AF53"/>
<name>M8AF53_TRIUA</name>
<dbReference type="STRING" id="4572.M8AF53"/>
<evidence type="ECO:0000256" key="1">
    <source>
        <dbReference type="SAM" id="MobiDB-lite"/>
    </source>
</evidence>
<accession>M8AF53</accession>
<dbReference type="PANTHER" id="PTHR33377">
    <property type="entry name" value="OS10G0134700 PROTEIN-RELATED"/>
    <property type="match status" value="1"/>
</dbReference>
<dbReference type="PANTHER" id="PTHR33377:SF68">
    <property type="entry name" value="RX N-TERMINAL DOMAIN-CONTAINING PROTEIN"/>
    <property type="match status" value="1"/>
</dbReference>
<dbReference type="EMBL" id="KD122536">
    <property type="protein sequence ID" value="EMS59289.1"/>
    <property type="molecule type" value="Genomic_DNA"/>
</dbReference>
<proteinExistence type="predicted"/>
<reference evidence="2" key="1">
    <citation type="journal article" date="2013" name="Nature">
        <title>Draft genome of the wheat A-genome progenitor Triticum urartu.</title>
        <authorList>
            <person name="Ling H.Q."/>
            <person name="Zhao S."/>
            <person name="Liu D."/>
            <person name="Wang J."/>
            <person name="Sun H."/>
            <person name="Zhang C."/>
            <person name="Fan H."/>
            <person name="Li D."/>
            <person name="Dong L."/>
            <person name="Tao Y."/>
            <person name="Gao C."/>
            <person name="Wu H."/>
            <person name="Li Y."/>
            <person name="Cui Y."/>
            <person name="Guo X."/>
            <person name="Zheng S."/>
            <person name="Wang B."/>
            <person name="Yu K."/>
            <person name="Liang Q."/>
            <person name="Yang W."/>
            <person name="Lou X."/>
            <person name="Chen J."/>
            <person name="Feng M."/>
            <person name="Jian J."/>
            <person name="Zhang X."/>
            <person name="Luo G."/>
            <person name="Jiang Y."/>
            <person name="Liu J."/>
            <person name="Wang Z."/>
            <person name="Sha Y."/>
            <person name="Zhang B."/>
            <person name="Wu H."/>
            <person name="Tang D."/>
            <person name="Shen Q."/>
            <person name="Xue P."/>
            <person name="Zou S."/>
            <person name="Wang X."/>
            <person name="Liu X."/>
            <person name="Wang F."/>
            <person name="Yang Y."/>
            <person name="An X."/>
            <person name="Dong Z."/>
            <person name="Zhang K."/>
            <person name="Zhang X."/>
            <person name="Luo M.C."/>
            <person name="Dvorak J."/>
            <person name="Tong Y."/>
            <person name="Wang J."/>
            <person name="Yang H."/>
            <person name="Li Z."/>
            <person name="Wang D."/>
            <person name="Zhang A."/>
            <person name="Wang J."/>
        </authorList>
    </citation>
    <scope>NUCLEOTIDE SEQUENCE</scope>
</reference>
<sequence>MADEEEEKVRSSSSRLKRSRIIHGSARKHKARHLMEFHGALESLEIAVANITEFVVILSGCDRIVRRPYDTYLYIDNFVFGRHSEKQMLLSLELPLATQPCCCRTTRASNHWRACGGEENFGCASDRGSVMSVTGRILIVVEIDSDVDEKDWTTFYSYVASMDGGSKVIILNRLKKMEKFGTVNPIFLNVLTYEEFSYLFKALAFGSANPGEHSQCWRLVDRNLAMFGEHPKLRLEKGLPIDVTDMVLRPASPLQFIWNSSNNVPAKELPQVTFTELLVDLSPKMQGTVYMQNSATCWVFPGVYVMTVPEWLTVGKHNHCRNIGLAFIQKYIEDMNESGMKCLKKHLIPKNVTISKIYMYRKTLISVTSEHQISSAGLTATYLTRDEDARASGPRSLETETHPPTSHIEYRPNNSGPPDV</sequence>